<proteinExistence type="inferred from homology"/>
<name>A0AAV2T0Z9_CALDB</name>
<dbReference type="GO" id="GO:0052725">
    <property type="term" value="F:inositol-1,3,4-trisphosphate 6-kinase activity"/>
    <property type="evidence" value="ECO:0007669"/>
    <property type="project" value="InterPro"/>
</dbReference>
<dbReference type="PANTHER" id="PTHR14217">
    <property type="entry name" value="INOSITOL-TETRAKISPHOSPHATE 1-KINASE"/>
    <property type="match status" value="1"/>
</dbReference>
<comment type="cofactor">
    <cofactor evidence="8 10">
        <name>Mg(2+)</name>
        <dbReference type="ChEBI" id="CHEBI:18420"/>
    </cofactor>
    <text evidence="8 10">Binds 2 magnesium ions per subunit.</text>
</comment>
<evidence type="ECO:0000256" key="2">
    <source>
        <dbReference type="ARBA" id="ARBA00022679"/>
    </source>
</evidence>
<dbReference type="GO" id="GO:0032957">
    <property type="term" value="P:inositol trisphosphate metabolic process"/>
    <property type="evidence" value="ECO:0007669"/>
    <property type="project" value="InterPro"/>
</dbReference>
<feature type="binding site" evidence="10">
    <location>
        <position position="306"/>
    </location>
    <ligand>
        <name>Mg(2+)</name>
        <dbReference type="ChEBI" id="CHEBI:18420"/>
        <label>2</label>
    </ligand>
</feature>
<dbReference type="EC" id="2.7.1.134" evidence="8"/>
<dbReference type="EMBL" id="CAXLJL010000079">
    <property type="protein sequence ID" value="CAL5131112.1"/>
    <property type="molecule type" value="Genomic_DNA"/>
</dbReference>
<comment type="subunit">
    <text evidence="8">Monomer.</text>
</comment>
<dbReference type="Pfam" id="PF05770">
    <property type="entry name" value="Ins134_P3_kin"/>
    <property type="match status" value="1"/>
</dbReference>
<dbReference type="Proteomes" id="UP001497525">
    <property type="component" value="Unassembled WGS sequence"/>
</dbReference>
<comment type="caution">
    <text evidence="12">The sequence shown here is derived from an EMBL/GenBank/DDBJ whole genome shotgun (WGS) entry which is preliminary data.</text>
</comment>
<dbReference type="PANTHER" id="PTHR14217:SF1">
    <property type="entry name" value="INOSITOL-TETRAKISPHOSPHATE 1-KINASE"/>
    <property type="match status" value="1"/>
</dbReference>
<protein>
    <recommendedName>
        <fullName evidence="8">Inositol-tetrakisphosphate 1-kinase</fullName>
        <ecNumber evidence="8">2.7.1.134</ecNumber>
    </recommendedName>
</protein>
<feature type="binding site" evidence="9">
    <location>
        <position position="152"/>
    </location>
    <ligand>
        <name>ATP</name>
        <dbReference type="ChEBI" id="CHEBI:30616"/>
    </ligand>
</feature>
<keyword evidence="2 8" id="KW-0808">Transferase</keyword>
<feature type="binding site" evidence="9">
    <location>
        <position position="306"/>
    </location>
    <ligand>
        <name>1D-myo-inositol 1,3,4-trisphosphate</name>
        <dbReference type="ChEBI" id="CHEBI:58414"/>
    </ligand>
</feature>
<dbReference type="GO" id="GO:0000287">
    <property type="term" value="F:magnesium ion binding"/>
    <property type="evidence" value="ECO:0007669"/>
    <property type="project" value="InterPro"/>
</dbReference>
<feature type="binding site" evidence="9">
    <location>
        <position position="100"/>
    </location>
    <ligand>
        <name>ATP</name>
        <dbReference type="ChEBI" id="CHEBI:30616"/>
    </ligand>
</feature>
<feature type="binding site" evidence="9">
    <location>
        <position position="195"/>
    </location>
    <ligand>
        <name>1D-myo-inositol 1,3,4-trisphosphate</name>
        <dbReference type="ChEBI" id="CHEBI:58414"/>
    </ligand>
</feature>
<keyword evidence="4 8" id="KW-0547">Nucleotide-binding</keyword>
<accession>A0AAV2T0Z9</accession>
<evidence type="ECO:0000256" key="10">
    <source>
        <dbReference type="PIRSR" id="PIRSR038186-2"/>
    </source>
</evidence>
<evidence type="ECO:0000256" key="5">
    <source>
        <dbReference type="ARBA" id="ARBA00022777"/>
    </source>
</evidence>
<sequence>MKVAGLIMSKRKLRLTGLERLASQNRHADLRFVEFEVESISGQDLLDQKLDAIVQKIPAIVSPAETQKGGIAAPFMEFLEANKGVVCIDPPKFIRPLLDRSSQFNLMRDCLRRSDLSDRVCVPNFCNLHSNDTDANFERMREVHMRFPIICKPSSAHGIETAHKMALVFNKEGLTQIDYPCLAQQFVNHGGKLFKLFVVGTKTFTQKRSSIANLSQLSTRPPVFFDSKKVSKNDCTTFDAENIGHGDVELGAEVVADEPLFHRIATVLRESIHLDLFGLDLIACLEDDPSESHGSPSYRWGIIDLNIFPDYIGIPNFPEYLENLVRQKLSLPLLDIPEKK</sequence>
<keyword evidence="5 8" id="KW-0418">Kinase</keyword>
<evidence type="ECO:0000256" key="4">
    <source>
        <dbReference type="ARBA" id="ARBA00022741"/>
    </source>
</evidence>
<keyword evidence="3 8" id="KW-0479">Metal-binding</keyword>
<feature type="binding site" evidence="10">
    <location>
        <position position="304"/>
    </location>
    <ligand>
        <name>Mg(2+)</name>
        <dbReference type="ChEBI" id="CHEBI:18420"/>
        <label>1</label>
    </ligand>
</feature>
<evidence type="ECO:0000259" key="11">
    <source>
        <dbReference type="Pfam" id="PF05770"/>
    </source>
</evidence>
<dbReference type="Gene3D" id="3.30.470.20">
    <property type="entry name" value="ATP-grasp fold, B domain"/>
    <property type="match status" value="1"/>
</dbReference>
<evidence type="ECO:0000313" key="13">
    <source>
        <dbReference type="Proteomes" id="UP001497525"/>
    </source>
</evidence>
<dbReference type="AlphaFoldDB" id="A0AAV2T0Z9"/>
<dbReference type="GO" id="GO:0047325">
    <property type="term" value="F:inositol-3,4,5,6-tetrakisphosphate 1-kinase activity"/>
    <property type="evidence" value="ECO:0007669"/>
    <property type="project" value="UniProtKB-EC"/>
</dbReference>
<evidence type="ECO:0000256" key="6">
    <source>
        <dbReference type="ARBA" id="ARBA00022840"/>
    </source>
</evidence>
<feature type="binding site" evidence="9">
    <location>
        <position position="163"/>
    </location>
    <ligand>
        <name>1D-myo-inositol 1,3,4-trisphosphate</name>
        <dbReference type="ChEBI" id="CHEBI:58414"/>
    </ligand>
</feature>
<dbReference type="GO" id="GO:0005737">
    <property type="term" value="C:cytoplasm"/>
    <property type="evidence" value="ECO:0007669"/>
    <property type="project" value="TreeGrafter"/>
</dbReference>
<feature type="domain" description="Inositol 1,3,4-trisphosphate 5/6-kinase ATP-grasp" evidence="11">
    <location>
        <begin position="117"/>
        <end position="323"/>
    </location>
</feature>
<feature type="binding site" evidence="9">
    <location>
        <position position="210"/>
    </location>
    <ligand>
        <name>ATP</name>
        <dbReference type="ChEBI" id="CHEBI:30616"/>
    </ligand>
</feature>
<dbReference type="PIRSF" id="PIRSF038186">
    <property type="entry name" value="ITPK"/>
    <property type="match status" value="1"/>
</dbReference>
<comment type="function">
    <text evidence="8">Kinase that can phosphorylate various inositol polyphosphate such as Ins(3,4,5,6)P4 or Ins(1,3,4)P3.</text>
</comment>
<feature type="binding site" evidence="9">
    <location>
        <begin position="184"/>
        <end position="195"/>
    </location>
    <ligand>
        <name>ATP</name>
        <dbReference type="ChEBI" id="CHEBI:30616"/>
    </ligand>
</feature>
<evidence type="ECO:0000256" key="3">
    <source>
        <dbReference type="ARBA" id="ARBA00022723"/>
    </source>
</evidence>
<evidence type="ECO:0000256" key="8">
    <source>
        <dbReference type="PIRNR" id="PIRNR038186"/>
    </source>
</evidence>
<dbReference type="GO" id="GO:0005524">
    <property type="term" value="F:ATP binding"/>
    <property type="evidence" value="ECO:0007669"/>
    <property type="project" value="UniProtKB-KW"/>
</dbReference>
<evidence type="ECO:0000313" key="12">
    <source>
        <dbReference type="EMBL" id="CAL5131112.1"/>
    </source>
</evidence>
<evidence type="ECO:0000256" key="1">
    <source>
        <dbReference type="ARBA" id="ARBA00009601"/>
    </source>
</evidence>
<evidence type="ECO:0000256" key="7">
    <source>
        <dbReference type="ARBA" id="ARBA00022842"/>
    </source>
</evidence>
<keyword evidence="6 8" id="KW-0067">ATP-binding</keyword>
<feature type="binding site" evidence="10">
    <location>
        <position position="280"/>
    </location>
    <ligand>
        <name>Mg(2+)</name>
        <dbReference type="ChEBI" id="CHEBI:18420"/>
        <label>1</label>
    </ligand>
</feature>
<keyword evidence="7 8" id="KW-0460">Magnesium</keyword>
<reference evidence="12" key="1">
    <citation type="submission" date="2024-06" db="EMBL/GenBank/DDBJ databases">
        <authorList>
            <person name="Liu X."/>
            <person name="Lenzi L."/>
            <person name="Haldenby T S."/>
            <person name="Uol C."/>
        </authorList>
    </citation>
    <scope>NUCLEOTIDE SEQUENCE</scope>
</reference>
<comment type="catalytic activity">
    <reaction evidence="8">
        <text>1D-myo-inositol 3,4,5,6-tetrakisphosphate + ATP = 1D-myo-inositol 1,3,4,5,6-pentakisphosphate + ADP + H(+)</text>
        <dbReference type="Rhea" id="RHEA:12452"/>
        <dbReference type="ChEBI" id="CHEBI:15378"/>
        <dbReference type="ChEBI" id="CHEBI:30616"/>
        <dbReference type="ChEBI" id="CHEBI:57539"/>
        <dbReference type="ChEBI" id="CHEBI:57733"/>
        <dbReference type="ChEBI" id="CHEBI:456216"/>
        <dbReference type="EC" id="2.7.1.134"/>
    </reaction>
</comment>
<dbReference type="InterPro" id="IPR008656">
    <property type="entry name" value="Inositol_tetrakis-P_1-kinase"/>
</dbReference>
<feature type="binding site" evidence="10">
    <location>
        <position position="304"/>
    </location>
    <ligand>
        <name>Mg(2+)</name>
        <dbReference type="ChEBI" id="CHEBI:18420"/>
        <label>2</label>
    </ligand>
</feature>
<dbReference type="InterPro" id="IPR040464">
    <property type="entry name" value="InsP(3)kin_ATP-grasp"/>
</dbReference>
<comment type="similarity">
    <text evidence="1 8">Belongs to the ITPK1 family.</text>
</comment>
<gene>
    <name evidence="12" type="ORF">CDAUBV1_LOCUS3295</name>
</gene>
<dbReference type="GO" id="GO:0052726">
    <property type="term" value="F:inositol-1,3,4-trisphosphate 5-kinase activity"/>
    <property type="evidence" value="ECO:0007669"/>
    <property type="project" value="InterPro"/>
</dbReference>
<evidence type="ECO:0000256" key="9">
    <source>
        <dbReference type="PIRSR" id="PIRSR038186-1"/>
    </source>
</evidence>
<organism evidence="12 13">
    <name type="scientific">Calicophoron daubneyi</name>
    <name type="common">Rumen fluke</name>
    <name type="synonym">Paramphistomum daubneyi</name>
    <dbReference type="NCBI Taxonomy" id="300641"/>
    <lineage>
        <taxon>Eukaryota</taxon>
        <taxon>Metazoa</taxon>
        <taxon>Spiralia</taxon>
        <taxon>Lophotrochozoa</taxon>
        <taxon>Platyhelminthes</taxon>
        <taxon>Trematoda</taxon>
        <taxon>Digenea</taxon>
        <taxon>Plagiorchiida</taxon>
        <taxon>Pronocephalata</taxon>
        <taxon>Paramphistomoidea</taxon>
        <taxon>Paramphistomidae</taxon>
        <taxon>Calicophoron</taxon>
    </lineage>
</organism>